<evidence type="ECO:0000256" key="6">
    <source>
        <dbReference type="PROSITE-ProRule" id="PRU10141"/>
    </source>
</evidence>
<accession>A0A5P1EJP1</accession>
<evidence type="ECO:0000256" key="3">
    <source>
        <dbReference type="ARBA" id="ARBA00022741"/>
    </source>
</evidence>
<name>A0A5P1EJP1_ASPOF</name>
<evidence type="ECO:0000256" key="1">
    <source>
        <dbReference type="ARBA" id="ARBA00022553"/>
    </source>
</evidence>
<evidence type="ECO:0000313" key="9">
    <source>
        <dbReference type="EMBL" id="ONK66162.1"/>
    </source>
</evidence>
<keyword evidence="1" id="KW-0597">Phosphoprotein</keyword>
<organism evidence="9 10">
    <name type="scientific">Asparagus officinalis</name>
    <name type="common">Garden asparagus</name>
    <dbReference type="NCBI Taxonomy" id="4686"/>
    <lineage>
        <taxon>Eukaryota</taxon>
        <taxon>Viridiplantae</taxon>
        <taxon>Streptophyta</taxon>
        <taxon>Embryophyta</taxon>
        <taxon>Tracheophyta</taxon>
        <taxon>Spermatophyta</taxon>
        <taxon>Magnoliopsida</taxon>
        <taxon>Liliopsida</taxon>
        <taxon>Asparagales</taxon>
        <taxon>Asparagaceae</taxon>
        <taxon>Asparagoideae</taxon>
        <taxon>Asparagus</taxon>
    </lineage>
</organism>
<dbReference type="EMBL" id="CM007386">
    <property type="protein sequence ID" value="ONK66162.1"/>
    <property type="molecule type" value="Genomic_DNA"/>
</dbReference>
<reference evidence="10" key="1">
    <citation type="journal article" date="2017" name="Nat. Commun.">
        <title>The asparagus genome sheds light on the origin and evolution of a young Y chromosome.</title>
        <authorList>
            <person name="Harkess A."/>
            <person name="Zhou J."/>
            <person name="Xu C."/>
            <person name="Bowers J.E."/>
            <person name="Van der Hulst R."/>
            <person name="Ayyampalayam S."/>
            <person name="Mercati F."/>
            <person name="Riccardi P."/>
            <person name="McKain M.R."/>
            <person name="Kakrana A."/>
            <person name="Tang H."/>
            <person name="Ray J."/>
            <person name="Groenendijk J."/>
            <person name="Arikit S."/>
            <person name="Mathioni S.M."/>
            <person name="Nakano M."/>
            <person name="Shan H."/>
            <person name="Telgmann-Rauber A."/>
            <person name="Kanno A."/>
            <person name="Yue Z."/>
            <person name="Chen H."/>
            <person name="Li W."/>
            <person name="Chen Y."/>
            <person name="Xu X."/>
            <person name="Zhang Y."/>
            <person name="Luo S."/>
            <person name="Chen H."/>
            <person name="Gao J."/>
            <person name="Mao Z."/>
            <person name="Pires J.C."/>
            <person name="Luo M."/>
            <person name="Kudrna D."/>
            <person name="Wing R.A."/>
            <person name="Meyers B.C."/>
            <person name="Yi K."/>
            <person name="Kong H."/>
            <person name="Lavrijsen P."/>
            <person name="Sunseri F."/>
            <person name="Falavigna A."/>
            <person name="Ye Y."/>
            <person name="Leebens-Mack J.H."/>
            <person name="Chen G."/>
        </authorList>
    </citation>
    <scope>NUCLEOTIDE SEQUENCE [LARGE SCALE GENOMIC DNA]</scope>
    <source>
        <strain evidence="10">cv. DH0086</strain>
    </source>
</reference>
<keyword evidence="2" id="KW-0808">Transferase</keyword>
<feature type="binding site" evidence="6">
    <location>
        <position position="189"/>
    </location>
    <ligand>
        <name>ATP</name>
        <dbReference type="ChEBI" id="CHEBI:30616"/>
    </ligand>
</feature>
<dbReference type="Gene3D" id="1.10.510.10">
    <property type="entry name" value="Transferase(Phosphotransferase) domain 1"/>
    <property type="match status" value="1"/>
</dbReference>
<dbReference type="InterPro" id="IPR052101">
    <property type="entry name" value="Plant_StressResp_Kinase"/>
</dbReference>
<dbReference type="AlphaFoldDB" id="A0A5P1EJP1"/>
<feature type="compositionally biased region" description="Basic and acidic residues" evidence="7">
    <location>
        <begin position="67"/>
        <end position="79"/>
    </location>
</feature>
<dbReference type="InterPro" id="IPR011009">
    <property type="entry name" value="Kinase-like_dom_sf"/>
</dbReference>
<dbReference type="PANTHER" id="PTHR47983">
    <property type="entry name" value="PTO-INTERACTING PROTEIN 1-LIKE"/>
    <property type="match status" value="1"/>
</dbReference>
<evidence type="ECO:0000256" key="2">
    <source>
        <dbReference type="ARBA" id="ARBA00022679"/>
    </source>
</evidence>
<dbReference type="Proteomes" id="UP000243459">
    <property type="component" value="Chromosome 6"/>
</dbReference>
<keyword evidence="3 6" id="KW-0547">Nucleotide-binding</keyword>
<dbReference type="GO" id="GO:0005524">
    <property type="term" value="F:ATP binding"/>
    <property type="evidence" value="ECO:0007669"/>
    <property type="project" value="UniProtKB-UniRule"/>
</dbReference>
<feature type="region of interest" description="Disordered" evidence="7">
    <location>
        <begin position="67"/>
        <end position="86"/>
    </location>
</feature>
<feature type="domain" description="Protein kinase" evidence="8">
    <location>
        <begin position="160"/>
        <end position="355"/>
    </location>
</feature>
<evidence type="ECO:0000256" key="4">
    <source>
        <dbReference type="ARBA" id="ARBA00022777"/>
    </source>
</evidence>
<gene>
    <name evidence="9" type="ORF">A4U43_C06F4770</name>
</gene>
<dbReference type="InterPro" id="IPR000719">
    <property type="entry name" value="Prot_kinase_dom"/>
</dbReference>
<dbReference type="Pfam" id="PF00069">
    <property type="entry name" value="Pkinase"/>
    <property type="match status" value="1"/>
</dbReference>
<dbReference type="SUPFAM" id="SSF56112">
    <property type="entry name" value="Protein kinase-like (PK-like)"/>
    <property type="match status" value="1"/>
</dbReference>
<dbReference type="InterPro" id="IPR017441">
    <property type="entry name" value="Protein_kinase_ATP_BS"/>
</dbReference>
<keyword evidence="10" id="KW-1185">Reference proteome</keyword>
<dbReference type="PANTHER" id="PTHR47983:SF37">
    <property type="entry name" value="OS03G0226300 PROTEIN"/>
    <property type="match status" value="1"/>
</dbReference>
<dbReference type="Gene3D" id="3.30.200.20">
    <property type="entry name" value="Phosphorylase Kinase, domain 1"/>
    <property type="match status" value="1"/>
</dbReference>
<keyword evidence="5 6" id="KW-0067">ATP-binding</keyword>
<dbReference type="PROSITE" id="PS50011">
    <property type="entry name" value="PROTEIN_KINASE_DOM"/>
    <property type="match status" value="1"/>
</dbReference>
<keyword evidence="4" id="KW-0418">Kinase</keyword>
<evidence type="ECO:0000256" key="5">
    <source>
        <dbReference type="ARBA" id="ARBA00022840"/>
    </source>
</evidence>
<dbReference type="PROSITE" id="PS00107">
    <property type="entry name" value="PROTEIN_KINASE_ATP"/>
    <property type="match status" value="1"/>
</dbReference>
<evidence type="ECO:0000256" key="7">
    <source>
        <dbReference type="SAM" id="MobiDB-lite"/>
    </source>
</evidence>
<evidence type="ECO:0000313" key="10">
    <source>
        <dbReference type="Proteomes" id="UP000243459"/>
    </source>
</evidence>
<evidence type="ECO:0000259" key="8">
    <source>
        <dbReference type="PROSITE" id="PS50011"/>
    </source>
</evidence>
<dbReference type="GO" id="GO:0004672">
    <property type="term" value="F:protein kinase activity"/>
    <property type="evidence" value="ECO:0007669"/>
    <property type="project" value="InterPro"/>
</dbReference>
<dbReference type="Gramene" id="ONK66162">
    <property type="protein sequence ID" value="ONK66162"/>
    <property type="gene ID" value="A4U43_C06F4770"/>
</dbReference>
<proteinExistence type="predicted"/>
<protein>
    <recommendedName>
        <fullName evidence="8">Protein kinase domain-containing protein</fullName>
    </recommendedName>
</protein>
<sequence length="355" mass="39267">METAVSPNNNENDIPEGYEMLVHSSSPACRNHQSRRSSALVVEGCRVKAFMLVSELVKVAYGTFKSTNDKEDKKKDNLESKPNNPASSPVNLDYALSLFTQIATNIHSNRDNAMVVILYPPLCNDREPRGPARTGAPKKPLPIEIPAILLAELNKLTGNFGQKALIGEGSYGRVFHAKLSTGEEAAIKKLDPQDSDADFETQLSTVSRLKNEKERCTGAEPGPNLSWNQRVKIAYGAARGIEYLHEKVQPPIVRRDVRSSNVLLFDDYESKLADFTLSKQSPDSAARLHSTRVLVGTFGYHAPELSEDKVKQCIDPKLNNDYPPKAVAKDDEVLQSKKTNLALIFDIYDEPMTLG</sequence>